<sequence>MRSNAVEVVFADCNEKKQSNLFTRIFMQIFIRGLDWYLGFEKSIIIKGCNTFRLLSVRFLPFTSTNNNT</sequence>
<evidence type="ECO:0000313" key="1">
    <source>
        <dbReference type="EMBL" id="KRX44697.1"/>
    </source>
</evidence>
<keyword evidence="2" id="KW-1185">Reference proteome</keyword>
<dbReference type="Proteomes" id="UP000055048">
    <property type="component" value="Unassembled WGS sequence"/>
</dbReference>
<organism evidence="1 2">
    <name type="scientific">Trichinella murrelli</name>
    <dbReference type="NCBI Taxonomy" id="144512"/>
    <lineage>
        <taxon>Eukaryota</taxon>
        <taxon>Metazoa</taxon>
        <taxon>Ecdysozoa</taxon>
        <taxon>Nematoda</taxon>
        <taxon>Enoplea</taxon>
        <taxon>Dorylaimia</taxon>
        <taxon>Trichinellida</taxon>
        <taxon>Trichinellidae</taxon>
        <taxon>Trichinella</taxon>
    </lineage>
</organism>
<dbReference type="EMBL" id="JYDJ01000091">
    <property type="protein sequence ID" value="KRX44697.1"/>
    <property type="molecule type" value="Genomic_DNA"/>
</dbReference>
<protein>
    <submittedName>
        <fullName evidence="1">Uncharacterized protein</fullName>
    </submittedName>
</protein>
<proteinExistence type="predicted"/>
<evidence type="ECO:0000313" key="2">
    <source>
        <dbReference type="Proteomes" id="UP000055048"/>
    </source>
</evidence>
<reference evidence="1 2" key="1">
    <citation type="submission" date="2015-01" db="EMBL/GenBank/DDBJ databases">
        <title>Evolution of Trichinella species and genotypes.</title>
        <authorList>
            <person name="Korhonen P.K."/>
            <person name="Edoardo P."/>
            <person name="Giuseppe L.R."/>
            <person name="Gasser R.B."/>
        </authorList>
    </citation>
    <scope>NUCLEOTIDE SEQUENCE [LARGE SCALE GENOMIC DNA]</scope>
    <source>
        <strain evidence="1">ISS417</strain>
    </source>
</reference>
<accession>A0A0V0U0E4</accession>
<dbReference type="AlphaFoldDB" id="A0A0V0U0E4"/>
<name>A0A0V0U0E4_9BILA</name>
<comment type="caution">
    <text evidence="1">The sequence shown here is derived from an EMBL/GenBank/DDBJ whole genome shotgun (WGS) entry which is preliminary data.</text>
</comment>
<gene>
    <name evidence="1" type="ORF">T05_5663</name>
</gene>